<dbReference type="InterPro" id="IPR011284">
    <property type="entry name" value="3oxo_ACP_reduc"/>
</dbReference>
<gene>
    <name evidence="10" type="primary">fabG</name>
    <name evidence="10" type="ORF">ENS31_05290</name>
</gene>
<dbReference type="InterPro" id="IPR020904">
    <property type="entry name" value="Sc_DH/Rdtase_CS"/>
</dbReference>
<comment type="catalytic activity">
    <reaction evidence="5 8">
        <text>a (3R)-hydroxyacyl-[ACP] + NADP(+) = a 3-oxoacyl-[ACP] + NADPH + H(+)</text>
        <dbReference type="Rhea" id="RHEA:17397"/>
        <dbReference type="Rhea" id="RHEA-COMP:9916"/>
        <dbReference type="Rhea" id="RHEA-COMP:9945"/>
        <dbReference type="ChEBI" id="CHEBI:15378"/>
        <dbReference type="ChEBI" id="CHEBI:57783"/>
        <dbReference type="ChEBI" id="CHEBI:58349"/>
        <dbReference type="ChEBI" id="CHEBI:78776"/>
        <dbReference type="ChEBI" id="CHEBI:78827"/>
        <dbReference type="EC" id="1.1.1.100"/>
    </reaction>
</comment>
<comment type="pathway">
    <text evidence="8">Lipid metabolism; fatty acid biosynthesis.</text>
</comment>
<dbReference type="EC" id="1.1.1.100" evidence="8"/>
<dbReference type="PRINTS" id="PR00080">
    <property type="entry name" value="SDRFAMILY"/>
</dbReference>
<evidence type="ECO:0000256" key="7">
    <source>
        <dbReference type="PIRSR" id="PIRSR611284-2"/>
    </source>
</evidence>
<evidence type="ECO:0000256" key="2">
    <source>
        <dbReference type="ARBA" id="ARBA00006484"/>
    </source>
</evidence>
<comment type="similarity">
    <text evidence="2 8">Belongs to the short-chain dehydrogenases/reductases (SDR) family.</text>
</comment>
<dbReference type="Gene3D" id="3.40.50.720">
    <property type="entry name" value="NAD(P)-binding Rossmann-like Domain"/>
    <property type="match status" value="1"/>
</dbReference>
<sequence length="253" mass="27363">METKNKKAIVTGGTRGIGRAIVKELATNNYYKSVLSDVAFIYNKSDEAAQELVRELENSQTKIFAVKADVSSFEETQNAINEAIEKLGGVDFLINNAGITRDTLLLRMSEKDFDDVIDANLKSVFNCTKAVLKNLISQRSGRIVNISSVVALIGNPGQANYVASKSGVIGFTKSVAREVASRGITVNAIAPGFIKSDMTDKLTEEQKQKLVQNIPLGRIGTPENVAKMVAFLCSDDAEYITGQVFTVDGGLTM</sequence>
<evidence type="ECO:0000313" key="10">
    <source>
        <dbReference type="EMBL" id="HFI90934.1"/>
    </source>
</evidence>
<dbReference type="PANTHER" id="PTHR42879:SF2">
    <property type="entry name" value="3-OXOACYL-[ACYL-CARRIER-PROTEIN] REDUCTASE FABG"/>
    <property type="match status" value="1"/>
</dbReference>
<feature type="binding site" evidence="7">
    <location>
        <begin position="12"/>
        <end position="15"/>
    </location>
    <ligand>
        <name>NADP(+)</name>
        <dbReference type="ChEBI" id="CHEBI:58349"/>
    </ligand>
</feature>
<evidence type="ECO:0000256" key="1">
    <source>
        <dbReference type="ARBA" id="ARBA00002607"/>
    </source>
</evidence>
<dbReference type="Pfam" id="PF13561">
    <property type="entry name" value="adh_short_C2"/>
    <property type="match status" value="1"/>
</dbReference>
<dbReference type="UniPathway" id="UPA00094"/>
<dbReference type="InterPro" id="IPR036291">
    <property type="entry name" value="NAD(P)-bd_dom_sf"/>
</dbReference>
<keyword evidence="8" id="KW-0275">Fatty acid biosynthesis</keyword>
<feature type="active site" description="Proton acceptor" evidence="6">
    <location>
        <position position="161"/>
    </location>
</feature>
<name>A0A7V3E775_9BACT</name>
<dbReference type="PROSITE" id="PS00061">
    <property type="entry name" value="ADH_SHORT"/>
    <property type="match status" value="1"/>
</dbReference>
<keyword evidence="4 8" id="KW-0560">Oxidoreductase</keyword>
<dbReference type="SUPFAM" id="SSF51735">
    <property type="entry name" value="NAD(P)-binding Rossmann-fold domains"/>
    <property type="match status" value="1"/>
</dbReference>
<dbReference type="PRINTS" id="PR00081">
    <property type="entry name" value="GDHRDH"/>
</dbReference>
<dbReference type="AlphaFoldDB" id="A0A7V3E775"/>
<dbReference type="NCBIfam" id="TIGR01830">
    <property type="entry name" value="3oxo_ACP_reduc"/>
    <property type="match status" value="1"/>
</dbReference>
<dbReference type="InterPro" id="IPR057326">
    <property type="entry name" value="KR_dom"/>
</dbReference>
<dbReference type="EMBL" id="DSUJ01000008">
    <property type="protein sequence ID" value="HFI90934.1"/>
    <property type="molecule type" value="Genomic_DNA"/>
</dbReference>
<protein>
    <recommendedName>
        <fullName evidence="8">3-oxoacyl-[acyl-carrier-protein] reductase</fullName>
        <ecNumber evidence="8">1.1.1.100</ecNumber>
    </recommendedName>
</protein>
<feature type="domain" description="Ketoreductase" evidence="9">
    <location>
        <begin position="6"/>
        <end position="192"/>
    </location>
</feature>
<evidence type="ECO:0000256" key="4">
    <source>
        <dbReference type="ARBA" id="ARBA00023002"/>
    </source>
</evidence>
<dbReference type="NCBIfam" id="NF005559">
    <property type="entry name" value="PRK07231.1"/>
    <property type="match status" value="1"/>
</dbReference>
<evidence type="ECO:0000256" key="5">
    <source>
        <dbReference type="ARBA" id="ARBA00048508"/>
    </source>
</evidence>
<keyword evidence="8" id="KW-0444">Lipid biosynthesis</keyword>
<accession>A0A7V3E775</accession>
<dbReference type="PANTHER" id="PTHR42879">
    <property type="entry name" value="3-OXOACYL-(ACYL-CARRIER-PROTEIN) REDUCTASE"/>
    <property type="match status" value="1"/>
</dbReference>
<keyword evidence="3 7" id="KW-0521">NADP</keyword>
<evidence type="ECO:0000256" key="3">
    <source>
        <dbReference type="ARBA" id="ARBA00022857"/>
    </source>
</evidence>
<dbReference type="CDD" id="cd05333">
    <property type="entry name" value="BKR_SDR_c"/>
    <property type="match status" value="1"/>
</dbReference>
<comment type="caution">
    <text evidence="10">The sequence shown here is derived from an EMBL/GenBank/DDBJ whole genome shotgun (WGS) entry which is preliminary data.</text>
</comment>
<evidence type="ECO:0000256" key="6">
    <source>
        <dbReference type="PIRSR" id="PIRSR611284-1"/>
    </source>
</evidence>
<feature type="binding site" evidence="7">
    <location>
        <position position="194"/>
    </location>
    <ligand>
        <name>NADP(+)</name>
        <dbReference type="ChEBI" id="CHEBI:58349"/>
    </ligand>
</feature>
<dbReference type="InterPro" id="IPR002347">
    <property type="entry name" value="SDR_fam"/>
</dbReference>
<dbReference type="GO" id="GO:0004316">
    <property type="term" value="F:3-oxoacyl-[acyl-carrier-protein] reductase (NADPH) activity"/>
    <property type="evidence" value="ECO:0007669"/>
    <property type="project" value="UniProtKB-UniRule"/>
</dbReference>
<dbReference type="GO" id="GO:0006633">
    <property type="term" value="P:fatty acid biosynthetic process"/>
    <property type="evidence" value="ECO:0007669"/>
    <property type="project" value="UniProtKB-UniPathway"/>
</dbReference>
<dbReference type="GO" id="GO:0051287">
    <property type="term" value="F:NAD binding"/>
    <property type="evidence" value="ECO:0007669"/>
    <property type="project" value="UniProtKB-UniRule"/>
</dbReference>
<feature type="binding site" evidence="7">
    <location>
        <begin position="161"/>
        <end position="165"/>
    </location>
    <ligand>
        <name>NADP(+)</name>
        <dbReference type="ChEBI" id="CHEBI:58349"/>
    </ligand>
</feature>
<reference evidence="10" key="1">
    <citation type="journal article" date="2020" name="mSystems">
        <title>Genome- and Community-Level Interaction Insights into Carbon Utilization and Element Cycling Functions of Hydrothermarchaeota in Hydrothermal Sediment.</title>
        <authorList>
            <person name="Zhou Z."/>
            <person name="Liu Y."/>
            <person name="Xu W."/>
            <person name="Pan J."/>
            <person name="Luo Z.H."/>
            <person name="Li M."/>
        </authorList>
    </citation>
    <scope>NUCLEOTIDE SEQUENCE [LARGE SCALE GENOMIC DNA]</scope>
    <source>
        <strain evidence="10">SpSt-479</strain>
    </source>
</reference>
<organism evidence="10">
    <name type="scientific">Ignavibacterium album</name>
    <dbReference type="NCBI Taxonomy" id="591197"/>
    <lineage>
        <taxon>Bacteria</taxon>
        <taxon>Pseudomonadati</taxon>
        <taxon>Ignavibacteriota</taxon>
        <taxon>Ignavibacteria</taxon>
        <taxon>Ignavibacteriales</taxon>
        <taxon>Ignavibacteriaceae</taxon>
        <taxon>Ignavibacterium</taxon>
    </lineage>
</organism>
<dbReference type="FunFam" id="3.40.50.720:FF:000115">
    <property type="entry name" value="3-oxoacyl-[acyl-carrier-protein] reductase FabG"/>
    <property type="match status" value="1"/>
</dbReference>
<proteinExistence type="inferred from homology"/>
<comment type="function">
    <text evidence="1 8">Catalyzes the NADPH-dependent reduction of beta-ketoacyl-ACP substrates to beta-hydroxyacyl-ACP products, the first reductive step in the elongation cycle of fatty acid biosynthesis.</text>
</comment>
<dbReference type="SMART" id="SM00822">
    <property type="entry name" value="PKS_KR"/>
    <property type="match status" value="1"/>
</dbReference>
<feature type="binding site" evidence="7">
    <location>
        <position position="96"/>
    </location>
    <ligand>
        <name>NADP(+)</name>
        <dbReference type="ChEBI" id="CHEBI:58349"/>
    </ligand>
</feature>
<dbReference type="NCBIfam" id="NF009466">
    <property type="entry name" value="PRK12826.1-2"/>
    <property type="match status" value="1"/>
</dbReference>
<keyword evidence="8" id="KW-0443">Lipid metabolism</keyword>
<evidence type="ECO:0000259" key="9">
    <source>
        <dbReference type="SMART" id="SM00822"/>
    </source>
</evidence>
<comment type="subunit">
    <text evidence="8">Homotetramer.</text>
</comment>
<keyword evidence="8" id="KW-0276">Fatty acid metabolism</keyword>
<dbReference type="InterPro" id="IPR050259">
    <property type="entry name" value="SDR"/>
</dbReference>
<evidence type="ECO:0000256" key="8">
    <source>
        <dbReference type="RuleBase" id="RU366074"/>
    </source>
</evidence>